<dbReference type="Gene3D" id="3.40.50.11610">
    <property type="entry name" value="Multifunctional 2-oxoglutarate metabolism enzyme, C-terminal domain"/>
    <property type="match status" value="1"/>
</dbReference>
<dbReference type="GO" id="GO:0045252">
    <property type="term" value="C:oxoglutarate dehydrogenase complex"/>
    <property type="evidence" value="ECO:0007669"/>
    <property type="project" value="TreeGrafter"/>
</dbReference>
<dbReference type="GO" id="GO:0006099">
    <property type="term" value="P:tricarboxylic acid cycle"/>
    <property type="evidence" value="ECO:0007669"/>
    <property type="project" value="TreeGrafter"/>
</dbReference>
<evidence type="ECO:0000313" key="5">
    <source>
        <dbReference type="EMBL" id="VEA08376.1"/>
    </source>
</evidence>
<evidence type="ECO:0000256" key="1">
    <source>
        <dbReference type="ARBA" id="ARBA00001964"/>
    </source>
</evidence>
<evidence type="ECO:0000313" key="6">
    <source>
        <dbReference type="Proteomes" id="UP000276345"/>
    </source>
</evidence>
<evidence type="ECO:0000256" key="2">
    <source>
        <dbReference type="ARBA" id="ARBA00023002"/>
    </source>
</evidence>
<evidence type="ECO:0000256" key="3">
    <source>
        <dbReference type="ARBA" id="ARBA00023052"/>
    </source>
</evidence>
<dbReference type="EMBL" id="LR134142">
    <property type="protein sequence ID" value="VEA08376.1"/>
    <property type="molecule type" value="Genomic_DNA"/>
</dbReference>
<dbReference type="GO" id="GO:0030976">
    <property type="term" value="F:thiamine pyrophosphate binding"/>
    <property type="evidence" value="ECO:0007669"/>
    <property type="project" value="InterPro"/>
</dbReference>
<dbReference type="Proteomes" id="UP000276345">
    <property type="component" value="Chromosome"/>
</dbReference>
<dbReference type="InterPro" id="IPR011603">
    <property type="entry name" value="2oxoglutarate_DH_E1"/>
</dbReference>
<protein>
    <submittedName>
        <fullName evidence="5">2-oxoglutarate dehydrogenase (Decarboxylase component)</fullName>
        <ecNumber evidence="5">1.2.4.2</ecNumber>
    </submittedName>
</protein>
<keyword evidence="3" id="KW-0786">Thiamine pyrophosphate</keyword>
<feature type="domain" description="2-oxoglutarate dehydrogenase E1 component/KDG C-terminal" evidence="4">
    <location>
        <begin position="1"/>
        <end position="112"/>
    </location>
</feature>
<comment type="cofactor">
    <cofactor evidence="1">
        <name>thiamine diphosphate</name>
        <dbReference type="ChEBI" id="CHEBI:58937"/>
    </cofactor>
</comment>
<dbReference type="PANTHER" id="PTHR23152:SF4">
    <property type="entry name" value="2-OXOADIPATE DEHYDROGENASE COMPLEX COMPONENT E1"/>
    <property type="match status" value="1"/>
</dbReference>
<gene>
    <name evidence="5" type="primary">sucA3</name>
    <name evidence="5" type="ORF">NCTC7406_03570</name>
</gene>
<organism evidence="5 6">
    <name type="scientific">Salmonella enterica subsp. enterica serovar Sanjuan</name>
    <dbReference type="NCBI Taxonomy" id="1160765"/>
    <lineage>
        <taxon>Bacteria</taxon>
        <taxon>Pseudomonadati</taxon>
        <taxon>Pseudomonadota</taxon>
        <taxon>Gammaproteobacteria</taxon>
        <taxon>Enterobacterales</taxon>
        <taxon>Enterobacteriaceae</taxon>
        <taxon>Salmonella</taxon>
    </lineage>
</organism>
<dbReference type="FunFam" id="3.40.50.11610:FF:000001">
    <property type="entry name" value="2-oxoglutarate dehydrogenase E1 component"/>
    <property type="match status" value="1"/>
</dbReference>
<dbReference type="EC" id="1.2.4.2" evidence="5"/>
<dbReference type="Pfam" id="PF16870">
    <property type="entry name" value="OxoGdeHyase_C"/>
    <property type="match status" value="1"/>
</dbReference>
<reference evidence="5 6" key="1">
    <citation type="submission" date="2018-12" db="EMBL/GenBank/DDBJ databases">
        <authorList>
            <consortium name="Pathogen Informatics"/>
        </authorList>
    </citation>
    <scope>NUCLEOTIDE SEQUENCE [LARGE SCALE GENOMIC DNA]</scope>
    <source>
        <strain evidence="5 6">NCTC7406</strain>
    </source>
</reference>
<dbReference type="InterPro" id="IPR031717">
    <property type="entry name" value="ODO-1/KGD_C"/>
</dbReference>
<dbReference type="InterPro" id="IPR042179">
    <property type="entry name" value="KGD_C_sf"/>
</dbReference>
<proteinExistence type="predicted"/>
<dbReference type="AlphaFoldDB" id="A0A3S4H0Z5"/>
<dbReference type="GO" id="GO:0005829">
    <property type="term" value="C:cytosol"/>
    <property type="evidence" value="ECO:0007669"/>
    <property type="project" value="TreeGrafter"/>
</dbReference>
<dbReference type="GO" id="GO:0004591">
    <property type="term" value="F:oxoglutarate dehydrogenase (succinyl-transferring) activity"/>
    <property type="evidence" value="ECO:0007669"/>
    <property type="project" value="UniProtKB-EC"/>
</dbReference>
<dbReference type="PANTHER" id="PTHR23152">
    <property type="entry name" value="2-OXOGLUTARATE DEHYDROGENASE"/>
    <property type="match status" value="1"/>
</dbReference>
<name>A0A3S4H0Z5_SALET</name>
<sequence length="115" mass="13229">MCSGKVYYDLLEQRRKNSQKDVAIVRIEQLYPFPHKAVQEALQPYAHVHDFVWCQEEPLNQGAWYCSQHHFREVIPFGAALRYAGRPASASPAVGYMSVHQKQQQDLVNDALNVD</sequence>
<keyword evidence="2 5" id="KW-0560">Oxidoreductase</keyword>
<evidence type="ECO:0000259" key="4">
    <source>
        <dbReference type="Pfam" id="PF16870"/>
    </source>
</evidence>
<accession>A0A3S4H0Z5</accession>